<keyword evidence="1" id="KW-0732">Signal</keyword>
<dbReference type="Gene3D" id="3.40.190.10">
    <property type="entry name" value="Periplasmic binding protein-like II"/>
    <property type="match status" value="2"/>
</dbReference>
<dbReference type="Pfam" id="PF09084">
    <property type="entry name" value="NMT1"/>
    <property type="match status" value="1"/>
</dbReference>
<accession>A0ABU5EJ85</accession>
<evidence type="ECO:0000313" key="3">
    <source>
        <dbReference type="EMBL" id="MDY0885817.1"/>
    </source>
</evidence>
<keyword evidence="4" id="KW-1185">Reference proteome</keyword>
<comment type="caution">
    <text evidence="3">The sequence shown here is derived from an EMBL/GenBank/DDBJ whole genome shotgun (WGS) entry which is preliminary data.</text>
</comment>
<organism evidence="3 4">
    <name type="scientific">Dongia soli</name>
    <dbReference type="NCBI Taxonomy" id="600628"/>
    <lineage>
        <taxon>Bacteria</taxon>
        <taxon>Pseudomonadati</taxon>
        <taxon>Pseudomonadota</taxon>
        <taxon>Alphaproteobacteria</taxon>
        <taxon>Rhodospirillales</taxon>
        <taxon>Dongiaceae</taxon>
        <taxon>Dongia</taxon>
    </lineage>
</organism>
<gene>
    <name evidence="3" type="ORF">SMD27_23475</name>
</gene>
<evidence type="ECO:0000313" key="4">
    <source>
        <dbReference type="Proteomes" id="UP001279642"/>
    </source>
</evidence>
<evidence type="ECO:0000259" key="2">
    <source>
        <dbReference type="Pfam" id="PF09084"/>
    </source>
</evidence>
<proteinExistence type="predicted"/>
<evidence type="ECO:0000256" key="1">
    <source>
        <dbReference type="SAM" id="SignalP"/>
    </source>
</evidence>
<dbReference type="Proteomes" id="UP001279642">
    <property type="component" value="Unassembled WGS sequence"/>
</dbReference>
<dbReference type="SUPFAM" id="SSF53850">
    <property type="entry name" value="Periplasmic binding protein-like II"/>
    <property type="match status" value="1"/>
</dbReference>
<dbReference type="PANTHER" id="PTHR30024">
    <property type="entry name" value="ALIPHATIC SULFONATES-BINDING PROTEIN-RELATED"/>
    <property type="match status" value="1"/>
</dbReference>
<dbReference type="RefSeq" id="WP_320510891.1">
    <property type="nucleotide sequence ID" value="NZ_JAXCLW010000014.1"/>
</dbReference>
<feature type="chain" id="PRO_5045097072" evidence="1">
    <location>
        <begin position="29"/>
        <end position="334"/>
    </location>
</feature>
<dbReference type="InterPro" id="IPR015168">
    <property type="entry name" value="SsuA/THI5"/>
</dbReference>
<dbReference type="PANTHER" id="PTHR30024:SF48">
    <property type="entry name" value="ABC TRANSPORTER SUBSTRATE-BINDING PROTEIN"/>
    <property type="match status" value="1"/>
</dbReference>
<reference evidence="3 4" key="1">
    <citation type="journal article" date="2016" name="Antonie Van Leeuwenhoek">
        <title>Dongia soli sp. nov., isolated from soil from Dokdo, Korea.</title>
        <authorList>
            <person name="Kim D.U."/>
            <person name="Lee H."/>
            <person name="Kim H."/>
            <person name="Kim S.G."/>
            <person name="Ka J.O."/>
        </authorList>
    </citation>
    <scope>NUCLEOTIDE SEQUENCE [LARGE SCALE GENOMIC DNA]</scope>
    <source>
        <strain evidence="3 4">D78</strain>
    </source>
</reference>
<name>A0ABU5EJ85_9PROT</name>
<feature type="domain" description="SsuA/THI5-like" evidence="2">
    <location>
        <begin position="59"/>
        <end position="194"/>
    </location>
</feature>
<sequence length="334" mass="36268">MTSSFVVIAVRYILSVLLLCCLSLPARAAELPAVRVGLLQFGTVNWEVSVMRHGLDAAHGIRLVPVDFADKDAATLALMSGEVDVIVTDWLWVARQRAAHKDFTFVAFSSAVGGVVADPKQGIKSVSDLAGRKLGIGGGPDDKSWLLLQAYARKTAGLDLRQAAELQFAAPPILTELARRGRIDAVLNFWQFNAQLEAKGFDEVISIRSILPQLGLDRPPVLLGWVFRESWAVSHPKLARGLLDASFDAKEKLRRDDTQGDALWQSLRPQMKAPDEALFAALKAGYRAGMPDGYGPADIAAANAAFHLMAEIDPRAVGGLTELPPGTFWTGYRR</sequence>
<feature type="signal peptide" evidence="1">
    <location>
        <begin position="1"/>
        <end position="28"/>
    </location>
</feature>
<dbReference type="EMBL" id="JAXCLW010000014">
    <property type="protein sequence ID" value="MDY0885817.1"/>
    <property type="molecule type" value="Genomic_DNA"/>
</dbReference>
<protein>
    <submittedName>
        <fullName evidence="3">Transporter substrate-binding domain-containing protein</fullName>
    </submittedName>
</protein>